<name>A0A5C6PBB2_9TELE</name>
<gene>
    <name evidence="2" type="ORF">D4764_13G0000990</name>
</gene>
<protein>
    <submittedName>
        <fullName evidence="2">Uncharacterized protein</fullName>
    </submittedName>
</protein>
<feature type="region of interest" description="Disordered" evidence="1">
    <location>
        <begin position="38"/>
        <end position="61"/>
    </location>
</feature>
<evidence type="ECO:0000256" key="1">
    <source>
        <dbReference type="SAM" id="MobiDB-lite"/>
    </source>
</evidence>
<sequence length="191" mass="20128">MDDWLVVSDVLFLIQPTARPRTHPPPVPGVNDGVDVGVSAGVSGEGDDPTDSDLMGDSSSAAPLAPYQEQCLISPFLLKSFVSTYAVQPAHFPVDPWDPLNKSTITHNHPSIHPFSTAYPGSGCGGSSLRREAQTSLSPATPLAHPEGSPGVPRPVERHSLSNVSWVFPGSPTGGTCPEHLTREASRGHPN</sequence>
<feature type="region of interest" description="Disordered" evidence="1">
    <location>
        <begin position="114"/>
        <end position="191"/>
    </location>
</feature>
<keyword evidence="3" id="KW-1185">Reference proteome</keyword>
<accession>A0A5C6PBB2</accession>
<comment type="caution">
    <text evidence="2">The sequence shown here is derived from an EMBL/GenBank/DDBJ whole genome shotgun (WGS) entry which is preliminary data.</text>
</comment>
<proteinExistence type="predicted"/>
<dbReference type="AlphaFoldDB" id="A0A5C6PBB2"/>
<reference evidence="2 3" key="1">
    <citation type="submission" date="2019-04" db="EMBL/GenBank/DDBJ databases">
        <title>Chromosome genome assembly for Takifugu flavidus.</title>
        <authorList>
            <person name="Xiao S."/>
        </authorList>
    </citation>
    <scope>NUCLEOTIDE SEQUENCE [LARGE SCALE GENOMIC DNA]</scope>
    <source>
        <strain evidence="2">HTHZ2018</strain>
        <tissue evidence="2">Muscle</tissue>
    </source>
</reference>
<dbReference type="EMBL" id="RHFK02000005">
    <property type="protein sequence ID" value="TWW75437.1"/>
    <property type="molecule type" value="Genomic_DNA"/>
</dbReference>
<dbReference type="Proteomes" id="UP000324091">
    <property type="component" value="Chromosome 13"/>
</dbReference>
<feature type="compositionally biased region" description="Basic and acidic residues" evidence="1">
    <location>
        <begin position="180"/>
        <end position="191"/>
    </location>
</feature>
<organism evidence="2 3">
    <name type="scientific">Takifugu flavidus</name>
    <name type="common">sansaifugu</name>
    <dbReference type="NCBI Taxonomy" id="433684"/>
    <lineage>
        <taxon>Eukaryota</taxon>
        <taxon>Metazoa</taxon>
        <taxon>Chordata</taxon>
        <taxon>Craniata</taxon>
        <taxon>Vertebrata</taxon>
        <taxon>Euteleostomi</taxon>
        <taxon>Actinopterygii</taxon>
        <taxon>Neopterygii</taxon>
        <taxon>Teleostei</taxon>
        <taxon>Neoteleostei</taxon>
        <taxon>Acanthomorphata</taxon>
        <taxon>Eupercaria</taxon>
        <taxon>Tetraodontiformes</taxon>
        <taxon>Tetradontoidea</taxon>
        <taxon>Tetraodontidae</taxon>
        <taxon>Takifugu</taxon>
    </lineage>
</organism>
<evidence type="ECO:0000313" key="3">
    <source>
        <dbReference type="Proteomes" id="UP000324091"/>
    </source>
</evidence>
<evidence type="ECO:0000313" key="2">
    <source>
        <dbReference type="EMBL" id="TWW75437.1"/>
    </source>
</evidence>